<dbReference type="Proteomes" id="UP000335415">
    <property type="component" value="Unassembled WGS sequence"/>
</dbReference>
<comment type="similarity">
    <text evidence="2">Belongs to the N-Me-Phe pilin family.</text>
</comment>
<keyword evidence="3" id="KW-0813">Transport</keyword>
<evidence type="ECO:0000256" key="1">
    <source>
        <dbReference type="ARBA" id="ARBA00004167"/>
    </source>
</evidence>
<keyword evidence="5" id="KW-0653">Protein transport</keyword>
<feature type="transmembrane region" description="Helical" evidence="6">
    <location>
        <begin position="12"/>
        <end position="30"/>
    </location>
</feature>
<dbReference type="PRINTS" id="PR00813">
    <property type="entry name" value="BCTERIALGSPG"/>
</dbReference>
<evidence type="ECO:0000313" key="7">
    <source>
        <dbReference type="EMBL" id="KAA9002585.1"/>
    </source>
</evidence>
<comment type="caution">
    <text evidence="8">The sequence shown here is derived from an EMBL/GenBank/DDBJ whole genome shotgun (WGS) entry which is preliminary data.</text>
</comment>
<name>A0A5J5G7F5_9GAMM</name>
<keyword evidence="6" id="KW-0812">Transmembrane</keyword>
<evidence type="ECO:0000256" key="6">
    <source>
        <dbReference type="SAM" id="Phobius"/>
    </source>
</evidence>
<keyword evidence="4" id="KW-0488">Methylation</keyword>
<evidence type="ECO:0000256" key="4">
    <source>
        <dbReference type="ARBA" id="ARBA00022481"/>
    </source>
</evidence>
<dbReference type="GO" id="GO:0015628">
    <property type="term" value="P:protein secretion by the type II secretion system"/>
    <property type="evidence" value="ECO:0007669"/>
    <property type="project" value="InterPro"/>
</dbReference>
<dbReference type="Pfam" id="PF07963">
    <property type="entry name" value="N_methyl"/>
    <property type="match status" value="1"/>
</dbReference>
<evidence type="ECO:0000313" key="8">
    <source>
        <dbReference type="EMBL" id="KAA9003127.1"/>
    </source>
</evidence>
<proteinExistence type="inferred from homology"/>
<gene>
    <name evidence="8" type="primary">ppdD</name>
    <name evidence="7" type="ORF">FJU30_00875</name>
    <name evidence="8" type="ORF">FJU30_03890</name>
</gene>
<dbReference type="InterPro" id="IPR012902">
    <property type="entry name" value="N_methyl_site"/>
</dbReference>
<protein>
    <submittedName>
        <fullName evidence="8">Prepilin peptidase-dependent pilin</fullName>
    </submittedName>
</protein>
<dbReference type="SUPFAM" id="SSF54523">
    <property type="entry name" value="Pili subunits"/>
    <property type="match status" value="1"/>
</dbReference>
<dbReference type="NCBIfam" id="NF007862">
    <property type="entry name" value="PRK10574.1"/>
    <property type="match status" value="1"/>
</dbReference>
<dbReference type="NCBIfam" id="TIGR02532">
    <property type="entry name" value="IV_pilin_GFxxxE"/>
    <property type="match status" value="1"/>
</dbReference>
<organism evidence="8 9">
    <name type="scientific">Affinibrenneria salicis</name>
    <dbReference type="NCBI Taxonomy" id="2590031"/>
    <lineage>
        <taxon>Bacteria</taxon>
        <taxon>Pseudomonadati</taxon>
        <taxon>Pseudomonadota</taxon>
        <taxon>Gammaproteobacteria</taxon>
        <taxon>Enterobacterales</taxon>
        <taxon>Pectobacteriaceae</taxon>
        <taxon>Affinibrenneria</taxon>
    </lineage>
</organism>
<keyword evidence="9" id="KW-1185">Reference proteome</keyword>
<dbReference type="PANTHER" id="PTHR30093">
    <property type="entry name" value="GENERAL SECRETION PATHWAY PROTEIN G"/>
    <property type="match status" value="1"/>
</dbReference>
<dbReference type="GO" id="GO:0016020">
    <property type="term" value="C:membrane"/>
    <property type="evidence" value="ECO:0007669"/>
    <property type="project" value="UniProtKB-SubCell"/>
</dbReference>
<dbReference type="InterPro" id="IPR000983">
    <property type="entry name" value="Bac_GSPG_pilin"/>
</dbReference>
<evidence type="ECO:0000256" key="3">
    <source>
        <dbReference type="ARBA" id="ARBA00022448"/>
    </source>
</evidence>
<dbReference type="AlphaFoldDB" id="A0A5J5G7F5"/>
<dbReference type="GO" id="GO:0044096">
    <property type="term" value="C:type IV pilus"/>
    <property type="evidence" value="ECO:0007669"/>
    <property type="project" value="TreeGrafter"/>
</dbReference>
<dbReference type="PANTHER" id="PTHR30093:SF34">
    <property type="entry name" value="PREPILIN PEPTIDASE-DEPENDENT PROTEIN D"/>
    <property type="match status" value="1"/>
</dbReference>
<dbReference type="GO" id="GO:0015627">
    <property type="term" value="C:type II protein secretion system complex"/>
    <property type="evidence" value="ECO:0007669"/>
    <property type="project" value="InterPro"/>
</dbReference>
<evidence type="ECO:0000256" key="5">
    <source>
        <dbReference type="ARBA" id="ARBA00022927"/>
    </source>
</evidence>
<evidence type="ECO:0000256" key="2">
    <source>
        <dbReference type="ARBA" id="ARBA00005233"/>
    </source>
</evidence>
<dbReference type="GO" id="GO:0043107">
    <property type="term" value="P:type IV pilus-dependent motility"/>
    <property type="evidence" value="ECO:0007669"/>
    <property type="project" value="TreeGrafter"/>
</dbReference>
<dbReference type="RefSeq" id="WP_150433556.1">
    <property type="nucleotide sequence ID" value="NZ_VYKJ01000001.1"/>
</dbReference>
<dbReference type="Gene3D" id="3.30.700.10">
    <property type="entry name" value="Glycoprotein, Type 4 Pilin"/>
    <property type="match status" value="1"/>
</dbReference>
<keyword evidence="6" id="KW-0472">Membrane</keyword>
<dbReference type="EMBL" id="VYKJ01000001">
    <property type="protein sequence ID" value="KAA9003127.1"/>
    <property type="molecule type" value="Genomic_DNA"/>
</dbReference>
<comment type="subcellular location">
    <subcellularLocation>
        <location evidence="1">Membrane</location>
        <topology evidence="1">Single-pass membrane protein</topology>
    </subcellularLocation>
</comment>
<sequence>MSKQQGFTLAELMVVIAIIAILSSIGLPAWQGYLRKAALTDMLQAMVPYKTAVDLCALESGDIAGCSAGSQGIPDGKSSRYISKIVVDKGVITLSGQSTLQGLSVALTPKRESDSDGLRWTRRCAVAAGSENLQAACQDVFRFDDSAG</sequence>
<accession>A0A5J5G7F5</accession>
<keyword evidence="6" id="KW-1133">Transmembrane helix</keyword>
<reference evidence="8 9" key="1">
    <citation type="submission" date="2019-09" db="EMBL/GenBank/DDBJ databases">
        <authorList>
            <person name="Li Y."/>
        </authorList>
    </citation>
    <scope>NUCLEOTIDE SEQUENCE [LARGE SCALE GENOMIC DNA]</scope>
    <source>
        <strain evidence="8 9">L3-3HA</strain>
    </source>
</reference>
<dbReference type="InterPro" id="IPR045584">
    <property type="entry name" value="Pilin-like"/>
</dbReference>
<evidence type="ECO:0000313" key="9">
    <source>
        <dbReference type="Proteomes" id="UP000335415"/>
    </source>
</evidence>
<dbReference type="OrthoDB" id="5918848at2"/>
<dbReference type="EMBL" id="VYKJ01000001">
    <property type="protein sequence ID" value="KAA9002585.1"/>
    <property type="molecule type" value="Genomic_DNA"/>
</dbReference>